<feature type="compositionally biased region" description="Basic and acidic residues" evidence="1">
    <location>
        <begin position="13"/>
        <end position="30"/>
    </location>
</feature>
<evidence type="ECO:0000256" key="1">
    <source>
        <dbReference type="SAM" id="MobiDB-lite"/>
    </source>
</evidence>
<reference evidence="3" key="1">
    <citation type="submission" date="2022-11" db="UniProtKB">
        <authorList>
            <consortium name="WormBaseParasite"/>
        </authorList>
    </citation>
    <scope>IDENTIFICATION</scope>
</reference>
<dbReference type="Proteomes" id="UP000887560">
    <property type="component" value="Unplaced"/>
</dbReference>
<dbReference type="AlphaFoldDB" id="A0A915NP99"/>
<evidence type="ECO:0000313" key="3">
    <source>
        <dbReference type="WBParaSite" id="scf7180000419132.g3419"/>
    </source>
</evidence>
<accession>A0A915NP99</accession>
<protein>
    <submittedName>
        <fullName evidence="3">Uncharacterized protein</fullName>
    </submittedName>
</protein>
<feature type="region of interest" description="Disordered" evidence="1">
    <location>
        <begin position="1"/>
        <end position="62"/>
    </location>
</feature>
<name>A0A915NP99_9BILA</name>
<proteinExistence type="predicted"/>
<dbReference type="WBParaSite" id="scf7180000419132.g3419">
    <property type="protein sequence ID" value="scf7180000419132.g3419"/>
    <property type="gene ID" value="scf7180000419132.g3419"/>
</dbReference>
<keyword evidence="2" id="KW-1185">Reference proteome</keyword>
<organism evidence="2 3">
    <name type="scientific">Meloidogyne floridensis</name>
    <dbReference type="NCBI Taxonomy" id="298350"/>
    <lineage>
        <taxon>Eukaryota</taxon>
        <taxon>Metazoa</taxon>
        <taxon>Ecdysozoa</taxon>
        <taxon>Nematoda</taxon>
        <taxon>Chromadorea</taxon>
        <taxon>Rhabditida</taxon>
        <taxon>Tylenchina</taxon>
        <taxon>Tylenchomorpha</taxon>
        <taxon>Tylenchoidea</taxon>
        <taxon>Meloidogynidae</taxon>
        <taxon>Meloidogyninae</taxon>
        <taxon>Meloidogyne</taxon>
    </lineage>
</organism>
<sequence length="73" mass="8127">MAEQQQQPSNPPTDDKTEIAGAPKDAEQREPLLIARQDATGDDQKAKRTVPVANRSSKAERAEAYRDISVYWS</sequence>
<evidence type="ECO:0000313" key="2">
    <source>
        <dbReference type="Proteomes" id="UP000887560"/>
    </source>
</evidence>